<reference evidence="1" key="1">
    <citation type="submission" date="2018-05" db="EMBL/GenBank/DDBJ databases">
        <title>Effector identification in a new, highly contiguous assembly of the strawberry crown rot pathogen Phytophthora cactorum.</title>
        <authorList>
            <person name="Armitage A.D."/>
            <person name="Nellist C.F."/>
            <person name="Bates H."/>
            <person name="Vickerstaff R.J."/>
            <person name="Harrison R.J."/>
        </authorList>
    </citation>
    <scope>NUCLEOTIDE SEQUENCE</scope>
    <source>
        <strain evidence="1">P421</strain>
    </source>
</reference>
<evidence type="ECO:0000313" key="2">
    <source>
        <dbReference type="Proteomes" id="UP000760860"/>
    </source>
</evidence>
<name>A0A8T1HLB7_9STRA</name>
<comment type="caution">
    <text evidence="1">The sequence shown here is derived from an EMBL/GenBank/DDBJ whole genome shotgun (WGS) entry which is preliminary data.</text>
</comment>
<protein>
    <submittedName>
        <fullName evidence="1">Uncharacterized protein</fullName>
    </submittedName>
</protein>
<accession>A0A8T1HLB7</accession>
<sequence length="85" mass="9399">MAMTVLGFHPRAPHTGKPQLVCGVYSSAIEIWPTRHCPNLRYRRPAREAPLWLDAALDVGERTDSPLVVVLIGSCQCVPPLKPQL</sequence>
<proteinExistence type="predicted"/>
<dbReference type="AlphaFoldDB" id="A0A8T1HLB7"/>
<dbReference type="EMBL" id="RCMV01000782">
    <property type="protein sequence ID" value="KAG3212961.1"/>
    <property type="molecule type" value="Genomic_DNA"/>
</dbReference>
<organism evidence="1 2">
    <name type="scientific">Phytophthora cactorum</name>
    <dbReference type="NCBI Taxonomy" id="29920"/>
    <lineage>
        <taxon>Eukaryota</taxon>
        <taxon>Sar</taxon>
        <taxon>Stramenopiles</taxon>
        <taxon>Oomycota</taxon>
        <taxon>Peronosporomycetes</taxon>
        <taxon>Peronosporales</taxon>
        <taxon>Peronosporaceae</taxon>
        <taxon>Phytophthora</taxon>
    </lineage>
</organism>
<gene>
    <name evidence="1" type="ORF">PC129_g16096</name>
</gene>
<dbReference type="Proteomes" id="UP000760860">
    <property type="component" value="Unassembled WGS sequence"/>
</dbReference>
<evidence type="ECO:0000313" key="1">
    <source>
        <dbReference type="EMBL" id="KAG3212961.1"/>
    </source>
</evidence>